<proteinExistence type="predicted"/>
<evidence type="ECO:0000313" key="2">
    <source>
        <dbReference type="EMBL" id="SVC81240.1"/>
    </source>
</evidence>
<feature type="non-terminal residue" evidence="2">
    <location>
        <position position="156"/>
    </location>
</feature>
<feature type="non-terminal residue" evidence="2">
    <location>
        <position position="1"/>
    </location>
</feature>
<dbReference type="AlphaFoldDB" id="A0A382Q8F0"/>
<feature type="compositionally biased region" description="Basic and acidic residues" evidence="1">
    <location>
        <begin position="95"/>
        <end position="104"/>
    </location>
</feature>
<feature type="compositionally biased region" description="Basic residues" evidence="1">
    <location>
        <begin position="70"/>
        <end position="89"/>
    </location>
</feature>
<feature type="region of interest" description="Disordered" evidence="1">
    <location>
        <begin position="1"/>
        <end position="156"/>
    </location>
</feature>
<evidence type="ECO:0000256" key="1">
    <source>
        <dbReference type="SAM" id="MobiDB-lite"/>
    </source>
</evidence>
<accession>A0A382Q8F0</accession>
<sequence length="156" mass="17762">EQPLLQSPPHQRPPANRPHGSFRRGTRDRHTGDRRQRHCRGNPPDGRIGHHVPGATPPSPSGGLDLPMARARRPSRGRRRRRRTHRQPRRMASTRSDRTVERGSHRVRAVGSPTHRCHRPRDRRLGRVGSGCGTTGGLSAPRRPSRHRPSRQQERL</sequence>
<gene>
    <name evidence="2" type="ORF">METZ01_LOCUS334094</name>
</gene>
<organism evidence="2">
    <name type="scientific">marine metagenome</name>
    <dbReference type="NCBI Taxonomy" id="408172"/>
    <lineage>
        <taxon>unclassified sequences</taxon>
        <taxon>metagenomes</taxon>
        <taxon>ecological metagenomes</taxon>
    </lineage>
</organism>
<name>A0A382Q8F0_9ZZZZ</name>
<dbReference type="EMBL" id="UINC01112353">
    <property type="protein sequence ID" value="SVC81240.1"/>
    <property type="molecule type" value="Genomic_DNA"/>
</dbReference>
<feature type="compositionally biased region" description="Basic residues" evidence="1">
    <location>
        <begin position="115"/>
        <end position="126"/>
    </location>
</feature>
<protein>
    <submittedName>
        <fullName evidence="2">Uncharacterized protein</fullName>
    </submittedName>
</protein>
<reference evidence="2" key="1">
    <citation type="submission" date="2018-05" db="EMBL/GenBank/DDBJ databases">
        <authorList>
            <person name="Lanie J.A."/>
            <person name="Ng W.-L."/>
            <person name="Kazmierczak K.M."/>
            <person name="Andrzejewski T.M."/>
            <person name="Davidsen T.M."/>
            <person name="Wayne K.J."/>
            <person name="Tettelin H."/>
            <person name="Glass J.I."/>
            <person name="Rusch D."/>
            <person name="Podicherti R."/>
            <person name="Tsui H.-C.T."/>
            <person name="Winkler M.E."/>
        </authorList>
    </citation>
    <scope>NUCLEOTIDE SEQUENCE</scope>
</reference>